<dbReference type="PRINTS" id="PR01038">
    <property type="entry name" value="TRNASYNTHARG"/>
</dbReference>
<evidence type="ECO:0000256" key="3">
    <source>
        <dbReference type="ARBA" id="ARBA00011245"/>
    </source>
</evidence>
<dbReference type="Pfam" id="PF00750">
    <property type="entry name" value="tRNA-synt_1d"/>
    <property type="match status" value="1"/>
</dbReference>
<dbReference type="HAMAP" id="MF_00123">
    <property type="entry name" value="Arg_tRNA_synth"/>
    <property type="match status" value="1"/>
</dbReference>
<keyword evidence="8 11" id="KW-0648">Protein biosynthesis</keyword>
<dbReference type="InterPro" id="IPR009080">
    <property type="entry name" value="tRNAsynth_Ia_anticodon-bd"/>
</dbReference>
<evidence type="ECO:0000313" key="16">
    <source>
        <dbReference type="Proteomes" id="UP000219329"/>
    </source>
</evidence>
<comment type="caution">
    <text evidence="15">The sequence shown here is derived from an EMBL/GenBank/DDBJ whole genome shotgun (WGS) entry which is preliminary data.</text>
</comment>
<comment type="subunit">
    <text evidence="3 11">Monomer.</text>
</comment>
<dbReference type="GO" id="GO:0005524">
    <property type="term" value="F:ATP binding"/>
    <property type="evidence" value="ECO:0007669"/>
    <property type="project" value="UniProtKB-UniRule"/>
</dbReference>
<dbReference type="Gene3D" id="3.40.50.620">
    <property type="entry name" value="HUPs"/>
    <property type="match status" value="1"/>
</dbReference>
<evidence type="ECO:0000256" key="2">
    <source>
        <dbReference type="ARBA" id="ARBA00005594"/>
    </source>
</evidence>
<dbReference type="FunFam" id="1.10.730.10:FF:000006">
    <property type="entry name" value="Arginyl-tRNA synthetase 2, mitochondrial"/>
    <property type="match status" value="1"/>
</dbReference>
<evidence type="ECO:0000256" key="9">
    <source>
        <dbReference type="ARBA" id="ARBA00023146"/>
    </source>
</evidence>
<dbReference type="AlphaFoldDB" id="A0A2A5WG01"/>
<evidence type="ECO:0000259" key="13">
    <source>
        <dbReference type="SMART" id="SM00836"/>
    </source>
</evidence>
<dbReference type="NCBIfam" id="TIGR00456">
    <property type="entry name" value="argS"/>
    <property type="match status" value="1"/>
</dbReference>
<dbReference type="InterPro" id="IPR035684">
    <property type="entry name" value="ArgRS_core"/>
</dbReference>
<evidence type="ECO:0000256" key="1">
    <source>
        <dbReference type="ARBA" id="ARBA00004496"/>
    </source>
</evidence>
<organism evidence="15 16">
    <name type="scientific">OM182 bacterium MED-G28</name>
    <dbReference type="NCBI Taxonomy" id="1986256"/>
    <lineage>
        <taxon>Bacteria</taxon>
        <taxon>Pseudomonadati</taxon>
        <taxon>Pseudomonadota</taxon>
        <taxon>Gammaproteobacteria</taxon>
        <taxon>OMG group</taxon>
        <taxon>OM182 clade</taxon>
    </lineage>
</organism>
<dbReference type="Proteomes" id="UP000219329">
    <property type="component" value="Unassembled WGS sequence"/>
</dbReference>
<sequence>MKATFKQLLNLQVGAAISECSGIENCNGNVITASKPEFGDYQANGIMSVAKQLDRNPRELAQQVVEHLNALENNIVESYAIAGPGFINIRISNVALLSLANVALLKPEALVTRVASPATIVVDYSSPNLAKEMHVGHLRGTIIGDSLVRVMEKVGHKIVRQNHVGDWGTQFGMLIAFMQELQKQKTGELPQQLSDLEQFYRAAKNKFDADPEFADEARKSVVKLQSGDPSYKQVWNQFIEESLTHCEEIYDKLNITLSRDDLDAESRYNDDLEGVTELLNSKGLLSESDGAKVVFLSEFVGKDGNPLPVIIQKSDGGYLYSTTDLAAIKFRSEELDADRSLYVVDARQSLHFQQVFAVSKSAQLTSDKISLEHIAYGTMMGSDGTPFKTRSGDTVKLIDLLDESVRRAYDLVTEKNPELDKELCLSIAKKVGIASVKYADLSKNRTSDYIFDWSMMLSFEGNTAPYLMYAYARIKSILRKGEAEDFEEEIISIDENEERLLILKILQISDIIHSVSEDCFPNQLCNYLYELAGLFMRFYEACPILKSDPLKRNSRLSLAKLTASALQQGLDLLGIETLERM</sequence>
<evidence type="ECO:0000313" key="15">
    <source>
        <dbReference type="EMBL" id="PDH35177.1"/>
    </source>
</evidence>
<evidence type="ECO:0000259" key="14">
    <source>
        <dbReference type="SMART" id="SM01016"/>
    </source>
</evidence>
<dbReference type="CDD" id="cd00671">
    <property type="entry name" value="ArgRS_core"/>
    <property type="match status" value="1"/>
</dbReference>
<protein>
    <recommendedName>
        <fullName evidence="11">Arginine--tRNA ligase</fullName>
        <ecNumber evidence="11">6.1.1.19</ecNumber>
    </recommendedName>
    <alternativeName>
        <fullName evidence="11">Arginyl-tRNA synthetase</fullName>
        <shortName evidence="11">ArgRS</shortName>
    </alternativeName>
</protein>
<keyword evidence="4 11" id="KW-0963">Cytoplasm</keyword>
<dbReference type="Pfam" id="PF05746">
    <property type="entry name" value="DALR_1"/>
    <property type="match status" value="1"/>
</dbReference>
<dbReference type="InterPro" id="IPR008909">
    <property type="entry name" value="DALR_anticod-bd"/>
</dbReference>
<dbReference type="GO" id="GO:0006420">
    <property type="term" value="P:arginyl-tRNA aminoacylation"/>
    <property type="evidence" value="ECO:0007669"/>
    <property type="project" value="UniProtKB-UniRule"/>
</dbReference>
<dbReference type="Gene3D" id="3.30.1360.70">
    <property type="entry name" value="Arginyl tRNA synthetase N-terminal domain"/>
    <property type="match status" value="1"/>
</dbReference>
<dbReference type="PANTHER" id="PTHR11956">
    <property type="entry name" value="ARGINYL-TRNA SYNTHETASE"/>
    <property type="match status" value="1"/>
</dbReference>
<dbReference type="SUPFAM" id="SSF55190">
    <property type="entry name" value="Arginyl-tRNA synthetase (ArgRS), N-terminal 'additional' domain"/>
    <property type="match status" value="1"/>
</dbReference>
<keyword evidence="9 11" id="KW-0030">Aminoacyl-tRNA synthetase</keyword>
<dbReference type="EC" id="6.1.1.19" evidence="11"/>
<dbReference type="InterPro" id="IPR036695">
    <property type="entry name" value="Arg-tRNA-synth_N_sf"/>
</dbReference>
<feature type="short sequence motif" description="'HIGH' region" evidence="11">
    <location>
        <begin position="127"/>
        <end position="137"/>
    </location>
</feature>
<evidence type="ECO:0000256" key="6">
    <source>
        <dbReference type="ARBA" id="ARBA00022741"/>
    </source>
</evidence>
<keyword evidence="5 11" id="KW-0436">Ligase</keyword>
<dbReference type="CDD" id="cd07956">
    <property type="entry name" value="Anticodon_Ia_Arg"/>
    <property type="match status" value="1"/>
</dbReference>
<dbReference type="InterPro" id="IPR001412">
    <property type="entry name" value="aa-tRNA-synth_I_CS"/>
</dbReference>
<evidence type="ECO:0000256" key="11">
    <source>
        <dbReference type="HAMAP-Rule" id="MF_00123"/>
    </source>
</evidence>
<dbReference type="Pfam" id="PF03485">
    <property type="entry name" value="Arg_tRNA_synt_N"/>
    <property type="match status" value="1"/>
</dbReference>
<dbReference type="GO" id="GO:0005737">
    <property type="term" value="C:cytoplasm"/>
    <property type="evidence" value="ECO:0007669"/>
    <property type="project" value="UniProtKB-SubCell"/>
</dbReference>
<dbReference type="Gene3D" id="1.10.730.10">
    <property type="entry name" value="Isoleucyl-tRNA Synthetase, Domain 1"/>
    <property type="match status" value="1"/>
</dbReference>
<dbReference type="InterPro" id="IPR001278">
    <property type="entry name" value="Arg-tRNA-ligase"/>
</dbReference>
<comment type="catalytic activity">
    <reaction evidence="10 11">
        <text>tRNA(Arg) + L-arginine + ATP = L-arginyl-tRNA(Arg) + AMP + diphosphate</text>
        <dbReference type="Rhea" id="RHEA:20301"/>
        <dbReference type="Rhea" id="RHEA-COMP:9658"/>
        <dbReference type="Rhea" id="RHEA-COMP:9673"/>
        <dbReference type="ChEBI" id="CHEBI:30616"/>
        <dbReference type="ChEBI" id="CHEBI:32682"/>
        <dbReference type="ChEBI" id="CHEBI:33019"/>
        <dbReference type="ChEBI" id="CHEBI:78442"/>
        <dbReference type="ChEBI" id="CHEBI:78513"/>
        <dbReference type="ChEBI" id="CHEBI:456215"/>
        <dbReference type="EC" id="6.1.1.19"/>
    </reaction>
</comment>
<name>A0A2A5WG01_9GAMM</name>
<dbReference type="SUPFAM" id="SSF52374">
    <property type="entry name" value="Nucleotidylyl transferase"/>
    <property type="match status" value="1"/>
</dbReference>
<evidence type="ECO:0000256" key="4">
    <source>
        <dbReference type="ARBA" id="ARBA00022490"/>
    </source>
</evidence>
<dbReference type="SMART" id="SM01016">
    <property type="entry name" value="Arg_tRNA_synt_N"/>
    <property type="match status" value="1"/>
</dbReference>
<evidence type="ECO:0000256" key="5">
    <source>
        <dbReference type="ARBA" id="ARBA00022598"/>
    </source>
</evidence>
<feature type="domain" description="Arginyl tRNA synthetase N-terminal" evidence="14">
    <location>
        <begin position="7"/>
        <end position="91"/>
    </location>
</feature>
<evidence type="ECO:0000256" key="12">
    <source>
        <dbReference type="RuleBase" id="RU363038"/>
    </source>
</evidence>
<gene>
    <name evidence="11" type="primary">argS</name>
    <name evidence="15" type="ORF">CNF02_00160</name>
</gene>
<dbReference type="SUPFAM" id="SSF47323">
    <property type="entry name" value="Anticodon-binding domain of a subclass of class I aminoacyl-tRNA synthetases"/>
    <property type="match status" value="1"/>
</dbReference>
<dbReference type="PANTHER" id="PTHR11956:SF5">
    <property type="entry name" value="ARGININE--TRNA LIGASE, CYTOPLASMIC"/>
    <property type="match status" value="1"/>
</dbReference>
<evidence type="ECO:0000256" key="7">
    <source>
        <dbReference type="ARBA" id="ARBA00022840"/>
    </source>
</evidence>
<proteinExistence type="inferred from homology"/>
<comment type="similarity">
    <text evidence="2 11 12">Belongs to the class-I aminoacyl-tRNA synthetase family.</text>
</comment>
<comment type="subcellular location">
    <subcellularLocation>
        <location evidence="1 11">Cytoplasm</location>
    </subcellularLocation>
</comment>
<keyword evidence="7 11" id="KW-0067">ATP-binding</keyword>
<dbReference type="FunFam" id="3.40.50.620:FF:000030">
    <property type="entry name" value="Arginine--tRNA ligase"/>
    <property type="match status" value="1"/>
</dbReference>
<reference evidence="15 16" key="1">
    <citation type="submission" date="2017-08" db="EMBL/GenBank/DDBJ databases">
        <title>Fine stratification of microbial communities through a metagenomic profile of the photic zone.</title>
        <authorList>
            <person name="Haro-Moreno J.M."/>
            <person name="Lopez-Perez M."/>
            <person name="De La Torre J."/>
            <person name="Picazo A."/>
            <person name="Camacho A."/>
            <person name="Rodriguez-Valera F."/>
        </authorList>
    </citation>
    <scope>NUCLEOTIDE SEQUENCE [LARGE SCALE GENOMIC DNA]</scope>
    <source>
        <strain evidence="15">MED-G28</strain>
    </source>
</reference>
<accession>A0A2A5WG01</accession>
<dbReference type="EMBL" id="NTJZ01000001">
    <property type="protein sequence ID" value="PDH35177.1"/>
    <property type="molecule type" value="Genomic_DNA"/>
</dbReference>
<dbReference type="InterPro" id="IPR014729">
    <property type="entry name" value="Rossmann-like_a/b/a_fold"/>
</dbReference>
<dbReference type="GO" id="GO:0004814">
    <property type="term" value="F:arginine-tRNA ligase activity"/>
    <property type="evidence" value="ECO:0007669"/>
    <property type="project" value="UniProtKB-UniRule"/>
</dbReference>
<feature type="domain" description="DALR anticodon binding" evidence="13">
    <location>
        <begin position="467"/>
        <end position="581"/>
    </location>
</feature>
<keyword evidence="6 11" id="KW-0547">Nucleotide-binding</keyword>
<dbReference type="SMART" id="SM00836">
    <property type="entry name" value="DALR_1"/>
    <property type="match status" value="1"/>
</dbReference>
<dbReference type="PROSITE" id="PS00178">
    <property type="entry name" value="AA_TRNA_LIGASE_I"/>
    <property type="match status" value="1"/>
</dbReference>
<evidence type="ECO:0000256" key="10">
    <source>
        <dbReference type="ARBA" id="ARBA00049339"/>
    </source>
</evidence>
<evidence type="ECO:0000256" key="8">
    <source>
        <dbReference type="ARBA" id="ARBA00022917"/>
    </source>
</evidence>
<dbReference type="InterPro" id="IPR005148">
    <property type="entry name" value="Arg-tRNA-synth_N"/>
</dbReference>